<dbReference type="GO" id="GO:0016787">
    <property type="term" value="F:hydrolase activity"/>
    <property type="evidence" value="ECO:0007669"/>
    <property type="project" value="UniProtKB-KW"/>
</dbReference>
<evidence type="ECO:0000256" key="1">
    <source>
        <dbReference type="ARBA" id="ARBA00010211"/>
    </source>
</evidence>
<dbReference type="EMBL" id="JABACI010000004">
    <property type="protein sequence ID" value="NLP85150.1"/>
    <property type="molecule type" value="Genomic_DNA"/>
</dbReference>
<comment type="similarity">
    <text evidence="1">Belongs to the FAH family.</text>
</comment>
<dbReference type="RefSeq" id="WP_168913583.1">
    <property type="nucleotide sequence ID" value="NZ_JABACI010000004.1"/>
</dbReference>
<dbReference type="SUPFAM" id="SSF56529">
    <property type="entry name" value="FAH"/>
    <property type="match status" value="1"/>
</dbReference>
<dbReference type="Gene3D" id="3.90.850.10">
    <property type="entry name" value="Fumarylacetoacetase-like, C-terminal domain"/>
    <property type="match status" value="1"/>
</dbReference>
<gene>
    <name evidence="4" type="ORF">HF576_14980</name>
</gene>
<sequence length="322" mass="34690">MTTTVDPGAFGLGTFAASGRMFVGMLRNGFVYDTSPFLGPDATIRSLLDEWDAAIDALVELALSLTDGIAHDAVEVLPPVQPVGQILCAGANYRVHVEQIVQSTLRNAGDPRSDEELRAFALEAVHRQAQSDPFMFVGLPSAVSGARDDVILWTPGEQHDWELELGVILKSAAHRISPDDAFEHIAGYVMSNDITVRDVMARSNVPLTDFVTSKNRPTYFPTGPVILPARFVPDYRQLKITLKVNGETMQDELVADIIHGVEACVSYASHATRLSAGDMILTGSPAGNAGKHGNRWLRPGDVIEASITGMGTQVTRCVAPPD</sequence>
<evidence type="ECO:0000256" key="2">
    <source>
        <dbReference type="ARBA" id="ARBA00022723"/>
    </source>
</evidence>
<keyword evidence="2" id="KW-0479">Metal-binding</keyword>
<reference evidence="4 5" key="1">
    <citation type="submission" date="2020-04" db="EMBL/GenBank/DDBJ databases">
        <title>CFH 90308 Microbacterium sp.</title>
        <authorList>
            <person name="Nie G."/>
            <person name="Ming H."/>
            <person name="Xia T."/>
        </authorList>
    </citation>
    <scope>NUCLEOTIDE SEQUENCE [LARGE SCALE GENOMIC DNA]</scope>
    <source>
        <strain evidence="4 5">CFH 90308</strain>
    </source>
</reference>
<keyword evidence="4" id="KW-0378">Hydrolase</keyword>
<dbReference type="InterPro" id="IPR051121">
    <property type="entry name" value="FAH"/>
</dbReference>
<name>A0ABX1KFL1_9MICO</name>
<feature type="domain" description="Fumarylacetoacetase-like C-terminal" evidence="3">
    <location>
        <begin position="86"/>
        <end position="316"/>
    </location>
</feature>
<accession>A0ABX1KFL1</accession>
<dbReference type="Pfam" id="PF01557">
    <property type="entry name" value="FAA_hydrolase"/>
    <property type="match status" value="1"/>
</dbReference>
<dbReference type="PANTHER" id="PTHR42796">
    <property type="entry name" value="FUMARYLACETOACETATE HYDROLASE DOMAIN-CONTAINING PROTEIN 2A-RELATED"/>
    <property type="match status" value="1"/>
</dbReference>
<evidence type="ECO:0000313" key="5">
    <source>
        <dbReference type="Proteomes" id="UP001429745"/>
    </source>
</evidence>
<evidence type="ECO:0000313" key="4">
    <source>
        <dbReference type="EMBL" id="NLP85150.1"/>
    </source>
</evidence>
<evidence type="ECO:0000259" key="3">
    <source>
        <dbReference type="Pfam" id="PF01557"/>
    </source>
</evidence>
<dbReference type="PANTHER" id="PTHR42796:SF4">
    <property type="entry name" value="FUMARYLACETOACETATE HYDROLASE DOMAIN-CONTAINING PROTEIN 2A"/>
    <property type="match status" value="1"/>
</dbReference>
<proteinExistence type="inferred from homology"/>
<comment type="caution">
    <text evidence="4">The sequence shown here is derived from an EMBL/GenBank/DDBJ whole genome shotgun (WGS) entry which is preliminary data.</text>
</comment>
<keyword evidence="5" id="KW-1185">Reference proteome</keyword>
<dbReference type="InterPro" id="IPR011234">
    <property type="entry name" value="Fumarylacetoacetase-like_C"/>
</dbReference>
<dbReference type="InterPro" id="IPR036663">
    <property type="entry name" value="Fumarylacetoacetase_C_sf"/>
</dbReference>
<protein>
    <submittedName>
        <fullName evidence="4">Fumarylacetoacetate hydrolase family protein</fullName>
    </submittedName>
</protein>
<dbReference type="Proteomes" id="UP001429745">
    <property type="component" value="Unassembled WGS sequence"/>
</dbReference>
<organism evidence="4 5">
    <name type="scientific">Microbacterium salsuginis</name>
    <dbReference type="NCBI Taxonomy" id="2722803"/>
    <lineage>
        <taxon>Bacteria</taxon>
        <taxon>Bacillati</taxon>
        <taxon>Actinomycetota</taxon>
        <taxon>Actinomycetes</taxon>
        <taxon>Micrococcales</taxon>
        <taxon>Microbacteriaceae</taxon>
        <taxon>Microbacterium</taxon>
    </lineage>
</organism>